<evidence type="ECO:0000313" key="1">
    <source>
        <dbReference type="EMBL" id="KAI8556306.1"/>
    </source>
</evidence>
<dbReference type="EMBL" id="CM046392">
    <property type="protein sequence ID" value="KAI8556306.1"/>
    <property type="molecule type" value="Genomic_DNA"/>
</dbReference>
<accession>A0ACC0NTJ9</accession>
<keyword evidence="2" id="KW-1185">Reference proteome</keyword>
<name>A0ACC0NTJ9_RHOML</name>
<comment type="caution">
    <text evidence="1">The sequence shown here is derived from an EMBL/GenBank/DDBJ whole genome shotgun (WGS) entry which is preliminary data.</text>
</comment>
<organism evidence="1 2">
    <name type="scientific">Rhododendron molle</name>
    <name type="common">Chinese azalea</name>
    <name type="synonym">Azalea mollis</name>
    <dbReference type="NCBI Taxonomy" id="49168"/>
    <lineage>
        <taxon>Eukaryota</taxon>
        <taxon>Viridiplantae</taxon>
        <taxon>Streptophyta</taxon>
        <taxon>Embryophyta</taxon>
        <taxon>Tracheophyta</taxon>
        <taxon>Spermatophyta</taxon>
        <taxon>Magnoliopsida</taxon>
        <taxon>eudicotyledons</taxon>
        <taxon>Gunneridae</taxon>
        <taxon>Pentapetalae</taxon>
        <taxon>asterids</taxon>
        <taxon>Ericales</taxon>
        <taxon>Ericaceae</taxon>
        <taxon>Ericoideae</taxon>
        <taxon>Rhodoreae</taxon>
        <taxon>Rhododendron</taxon>
    </lineage>
</organism>
<gene>
    <name evidence="1" type="ORF">RHMOL_Rhmol05G0242300</name>
</gene>
<proteinExistence type="predicted"/>
<evidence type="ECO:0000313" key="2">
    <source>
        <dbReference type="Proteomes" id="UP001062846"/>
    </source>
</evidence>
<reference evidence="1" key="1">
    <citation type="submission" date="2022-02" db="EMBL/GenBank/DDBJ databases">
        <title>Plant Genome Project.</title>
        <authorList>
            <person name="Zhang R.-G."/>
        </authorList>
    </citation>
    <scope>NUCLEOTIDE SEQUENCE</scope>
    <source>
        <strain evidence="1">AT1</strain>
    </source>
</reference>
<dbReference type="Proteomes" id="UP001062846">
    <property type="component" value="Chromosome 5"/>
</dbReference>
<protein>
    <submittedName>
        <fullName evidence="1">Uncharacterized protein</fullName>
    </submittedName>
</protein>
<sequence length="854" mass="97177">MLTLCNPITRNSHPFLRYLFPHALTTTSAATPPLPPEAETTIANLVLTTDPQNLTLALKTHPVQWTPELVTKTLKRLWNHGPKSLKFFKTLTHLATHALSAAAFDHAIDIAARLRDYRAVWVLVAQMKARRLGPTPKTFAIITERYVTAGKPDKAIKIFLAMHHQGCPQDLYSFNTILDVLCKSRRVEKAYSLLKVFKGRFRADTISYNIIANGFCLVKRTPRALEVLREMVERGLDPTLITYNILLKGFFRSGQIKEAWEFFLQMKKRKCEIDVVTYTTVVHGFGVAGEVKKARKVFDEMIGMGVLPSVATYNALIQVLCKKDSVENAIVVFEEMLRKGYVPNSTTYNVLIRGLCHAGKMDRAREYMCRMKDDECEPNVQTYNLLVRYYCDDGEIEKGVKVFENMGSVNCLPNLDTYNILISAMFVRKKSDDLLVAGKLLIEMVDRGFLPRKFTFNRVLNGLLLTGNQGFAKEILRLQSKCGRLPRQFRFFLSLYNQDGIETIGLDDAATQLGVERRRIYDIVNVLESIGVLARKAKNRYSWKGFGEVPKVLEELREEGLRENGNDYTRVSDDDEDENNPTPITSSQEEKTNPSSHTRFSMASKTGTVLKLNAILVDNRKEKSLGLLTQNFIKLFLCTDVDLISLEEAAKILLGDARDPSTMRSNSAAKVRRLYDIANVLSSMNFIEKVHHPDTRKHACRWLGMREKLEDGSGNSFVPIESKKRTFGTEITNTSFKRTKVIDGNLNQITKPQMQMQVKREVLGNDFDKTNLEQDSRECSKSYQFGPFAPVSVSKAIAVENKKVKQVYDWESLASTFRPEYHNQALRDLFDHYMEAWQSWNSEVAGKKPIQLMS</sequence>